<keyword evidence="15" id="KW-1185">Reference proteome</keyword>
<dbReference type="PANTHER" id="PTHR21327:SF18">
    <property type="entry name" value="3,4-DIHYDROXY-2-BUTANONE 4-PHOSPHATE SYNTHASE"/>
    <property type="match status" value="1"/>
</dbReference>
<evidence type="ECO:0000256" key="10">
    <source>
        <dbReference type="ARBA" id="ARBA00043932"/>
    </source>
</evidence>
<dbReference type="GO" id="GO:0005829">
    <property type="term" value="C:cytosol"/>
    <property type="evidence" value="ECO:0007669"/>
    <property type="project" value="TreeGrafter"/>
</dbReference>
<dbReference type="RefSeq" id="WP_184071368.1">
    <property type="nucleotide sequence ID" value="NZ_JACHNZ010000049.1"/>
</dbReference>
<feature type="active site" description="Proton acceptor" evidence="12">
    <location>
        <position position="285"/>
    </location>
</feature>
<dbReference type="SUPFAM" id="SSF142695">
    <property type="entry name" value="RibA-like"/>
    <property type="match status" value="1"/>
</dbReference>
<dbReference type="FunFam" id="3.40.50.10990:FF:000001">
    <property type="entry name" value="Riboflavin biosynthesis protein RibBA"/>
    <property type="match status" value="1"/>
</dbReference>
<comment type="catalytic activity">
    <reaction evidence="11 12">
        <text>GTP + 4 H2O = 2,5-diamino-6-hydroxy-4-(5-phosphoribosylamino)-pyrimidine + formate + 2 phosphate + 3 H(+)</text>
        <dbReference type="Rhea" id="RHEA:23704"/>
        <dbReference type="ChEBI" id="CHEBI:15377"/>
        <dbReference type="ChEBI" id="CHEBI:15378"/>
        <dbReference type="ChEBI" id="CHEBI:15740"/>
        <dbReference type="ChEBI" id="CHEBI:37565"/>
        <dbReference type="ChEBI" id="CHEBI:43474"/>
        <dbReference type="ChEBI" id="CHEBI:58614"/>
        <dbReference type="EC" id="3.5.4.25"/>
    </reaction>
</comment>
<evidence type="ECO:0000256" key="6">
    <source>
        <dbReference type="ARBA" id="ARBA00022741"/>
    </source>
</evidence>
<dbReference type="GO" id="GO:0003935">
    <property type="term" value="F:GTP cyclohydrolase II activity"/>
    <property type="evidence" value="ECO:0007669"/>
    <property type="project" value="UniProtKB-UniRule"/>
</dbReference>
<proteinExistence type="inferred from homology"/>
<accession>A0A7W7B405</accession>
<comment type="cofactor">
    <cofactor evidence="12">
        <name>Zn(2+)</name>
        <dbReference type="ChEBI" id="CHEBI:29105"/>
    </cofactor>
    <text evidence="12">Binds 1 zinc ion per subunit.</text>
</comment>
<feature type="binding site" evidence="12">
    <location>
        <position position="308"/>
    </location>
    <ligand>
        <name>GTP</name>
        <dbReference type="ChEBI" id="CHEBI:37565"/>
    </ligand>
</feature>
<feature type="binding site" evidence="12">
    <location>
        <position position="224"/>
    </location>
    <ligand>
        <name>Zn(2+)</name>
        <dbReference type="ChEBI" id="CHEBI:29105"/>
        <note>catalytic</note>
    </ligand>
</feature>
<evidence type="ECO:0000313" key="15">
    <source>
        <dbReference type="Proteomes" id="UP000566324"/>
    </source>
</evidence>
<evidence type="ECO:0000256" key="8">
    <source>
        <dbReference type="ARBA" id="ARBA00022833"/>
    </source>
</evidence>
<dbReference type="GO" id="GO:0009231">
    <property type="term" value="P:riboflavin biosynthetic process"/>
    <property type="evidence" value="ECO:0007669"/>
    <property type="project" value="UniProtKB-UniRule"/>
</dbReference>
<keyword evidence="6 12" id="KW-0547">Nucleotide-binding</keyword>
<comment type="similarity">
    <text evidence="12">Belongs to the GTP cyclohydrolase II family.</text>
</comment>
<dbReference type="InterPro" id="IPR017945">
    <property type="entry name" value="DHBP_synth_RibB-like_a/b_dom"/>
</dbReference>
<evidence type="ECO:0000256" key="2">
    <source>
        <dbReference type="ARBA" id="ARBA00005520"/>
    </source>
</evidence>
<evidence type="ECO:0000256" key="1">
    <source>
        <dbReference type="ARBA" id="ARBA00004853"/>
    </source>
</evidence>
<feature type="binding site" evidence="12">
    <location>
        <position position="226"/>
    </location>
    <ligand>
        <name>Zn(2+)</name>
        <dbReference type="ChEBI" id="CHEBI:29105"/>
        <note>catalytic</note>
    </ligand>
</feature>
<dbReference type="GO" id="GO:0005525">
    <property type="term" value="F:GTP binding"/>
    <property type="evidence" value="ECO:0007669"/>
    <property type="project" value="UniProtKB-KW"/>
</dbReference>
<dbReference type="GO" id="GO:0008270">
    <property type="term" value="F:zinc ion binding"/>
    <property type="evidence" value="ECO:0007669"/>
    <property type="project" value="UniProtKB-UniRule"/>
</dbReference>
<gene>
    <name evidence="12" type="primary">ribA</name>
    <name evidence="14" type="ORF">GGQ98_003255</name>
</gene>
<dbReference type="Pfam" id="PF00925">
    <property type="entry name" value="GTP_cyclohydro2"/>
    <property type="match status" value="1"/>
</dbReference>
<evidence type="ECO:0000256" key="5">
    <source>
        <dbReference type="ARBA" id="ARBA00022723"/>
    </source>
</evidence>
<keyword evidence="5 12" id="KW-0479">Metal-binding</keyword>
<feature type="binding site" evidence="12">
    <location>
        <begin position="251"/>
        <end position="253"/>
    </location>
    <ligand>
        <name>GTP</name>
        <dbReference type="ChEBI" id="CHEBI:37565"/>
    </ligand>
</feature>
<feature type="binding site" evidence="12">
    <location>
        <position position="213"/>
    </location>
    <ligand>
        <name>Zn(2+)</name>
        <dbReference type="ChEBI" id="CHEBI:29105"/>
        <note>catalytic</note>
    </ligand>
</feature>
<feature type="domain" description="GTP cyclohydrolase II" evidence="13">
    <location>
        <begin position="168"/>
        <end position="329"/>
    </location>
</feature>
<evidence type="ECO:0000256" key="9">
    <source>
        <dbReference type="ARBA" id="ARBA00023134"/>
    </source>
</evidence>
<reference evidence="14 15" key="1">
    <citation type="submission" date="2020-08" db="EMBL/GenBank/DDBJ databases">
        <title>Genomic Encyclopedia of Type Strains, Phase IV (KMG-IV): sequencing the most valuable type-strain genomes for metagenomic binning, comparative biology and taxonomic classification.</title>
        <authorList>
            <person name="Goeker M."/>
        </authorList>
    </citation>
    <scope>NUCLEOTIDE SEQUENCE [LARGE SCALE GENOMIC DNA]</scope>
    <source>
        <strain evidence="14 15">DSM 17328</strain>
    </source>
</reference>
<dbReference type="InterPro" id="IPR000926">
    <property type="entry name" value="RibA"/>
</dbReference>
<comment type="caution">
    <text evidence="14">The sequence shown here is derived from an EMBL/GenBank/DDBJ whole genome shotgun (WGS) entry which is preliminary data.</text>
</comment>
<evidence type="ECO:0000313" key="14">
    <source>
        <dbReference type="EMBL" id="MBB4633609.1"/>
    </source>
</evidence>
<keyword evidence="9 12" id="KW-0342">GTP-binding</keyword>
<feature type="active site" description="Nucleophile" evidence="12">
    <location>
        <position position="287"/>
    </location>
</feature>
<dbReference type="EC" id="3.5.4.25" evidence="12"/>
<name>A0A7W7B405_9SPHN</name>
<dbReference type="Gene3D" id="3.40.50.10990">
    <property type="entry name" value="GTP cyclohydrolase II"/>
    <property type="match status" value="1"/>
</dbReference>
<feature type="binding site" evidence="12">
    <location>
        <begin position="208"/>
        <end position="212"/>
    </location>
    <ligand>
        <name>GTP</name>
        <dbReference type="ChEBI" id="CHEBI:37565"/>
    </ligand>
</feature>
<dbReference type="InterPro" id="IPR036144">
    <property type="entry name" value="RibA-like_sf"/>
</dbReference>
<comment type="similarity">
    <text evidence="3">In the C-terminal section; belongs to the GTP cyclohydrolase II family.</text>
</comment>
<comment type="similarity">
    <text evidence="2">In the N-terminal section; belongs to the DHBP synthase family.</text>
</comment>
<keyword evidence="8 12" id="KW-0862">Zinc</keyword>
<dbReference type="SUPFAM" id="SSF55821">
    <property type="entry name" value="YrdC/RibB"/>
    <property type="match status" value="1"/>
</dbReference>
<sequence length="353" mass="36960">MTSAAQSAERAIDALRRGYAVRVTDGEAAIAVLAIELADPESLAAFEGGGRANVLLTDKRAAFLGLGNQLAAAGMQAVLIERTPWLDLDTARAVADPVLDLATPLKGPFRSAPLGSAERAARAALSLAKHAGLLPALFVIEGGAADDAVSAADIEHFAETGALKLVSRARLPIKVHEKTEIAAFRLPGGPEHLALLIGDPYGTTPLVRLHSSCLTGDLLGSLKCDCGDQLHAALHAIAASGGGILLYLQQEGRGIGLINKLRAYALQDQGFDTVDANLRLGFEIDEREFALAANMLKALGFGTIRLLTNNPAKVAGLEAEGIAVAERLPLKAGEGAHNEAYLRTKRDRTGHML</sequence>
<dbReference type="UniPathway" id="UPA00275">
    <property type="reaction ID" value="UER00400"/>
</dbReference>
<dbReference type="AlphaFoldDB" id="A0A7W7B405"/>
<evidence type="ECO:0000256" key="12">
    <source>
        <dbReference type="HAMAP-Rule" id="MF_00179"/>
    </source>
</evidence>
<comment type="pathway">
    <text evidence="1 12">Cofactor biosynthesis; riboflavin biosynthesis; 5-amino-6-(D-ribitylamino)uracil from GTP: step 1/4.</text>
</comment>
<dbReference type="NCBIfam" id="TIGR00505">
    <property type="entry name" value="ribA"/>
    <property type="match status" value="1"/>
</dbReference>
<feature type="binding site" evidence="12">
    <location>
        <position position="313"/>
    </location>
    <ligand>
        <name>GTP</name>
        <dbReference type="ChEBI" id="CHEBI:37565"/>
    </ligand>
</feature>
<organism evidence="14 15">
    <name type="scientific">Sphingosinicella soli</name>
    <dbReference type="NCBI Taxonomy" id="333708"/>
    <lineage>
        <taxon>Bacteria</taxon>
        <taxon>Pseudomonadati</taxon>
        <taxon>Pseudomonadota</taxon>
        <taxon>Alphaproteobacteria</taxon>
        <taxon>Sphingomonadales</taxon>
        <taxon>Sphingosinicellaceae</taxon>
        <taxon>Sphingosinicella</taxon>
    </lineage>
</organism>
<dbReference type="HAMAP" id="MF_00179">
    <property type="entry name" value="RibA"/>
    <property type="match status" value="1"/>
</dbReference>
<dbReference type="NCBIfam" id="NF001591">
    <property type="entry name" value="PRK00393.1"/>
    <property type="match status" value="1"/>
</dbReference>
<dbReference type="InterPro" id="IPR032677">
    <property type="entry name" value="GTP_cyclohydro_II"/>
</dbReference>
<dbReference type="CDD" id="cd00641">
    <property type="entry name" value="GTP_cyclohydro2"/>
    <property type="match status" value="1"/>
</dbReference>
<dbReference type="PANTHER" id="PTHR21327">
    <property type="entry name" value="GTP CYCLOHYDROLASE II-RELATED"/>
    <property type="match status" value="1"/>
</dbReference>
<keyword evidence="4 12" id="KW-0686">Riboflavin biosynthesis</keyword>
<feature type="binding site" evidence="12">
    <location>
        <position position="273"/>
    </location>
    <ligand>
        <name>GTP</name>
        <dbReference type="ChEBI" id="CHEBI:37565"/>
    </ligand>
</feature>
<dbReference type="EMBL" id="JACHNZ010000049">
    <property type="protein sequence ID" value="MBB4633609.1"/>
    <property type="molecule type" value="Genomic_DNA"/>
</dbReference>
<keyword evidence="7 12" id="KW-0378">Hydrolase</keyword>
<evidence type="ECO:0000256" key="7">
    <source>
        <dbReference type="ARBA" id="ARBA00022801"/>
    </source>
</evidence>
<feature type="binding site" evidence="12">
    <location>
        <position position="229"/>
    </location>
    <ligand>
        <name>GTP</name>
        <dbReference type="ChEBI" id="CHEBI:37565"/>
    </ligand>
</feature>
<evidence type="ECO:0000256" key="4">
    <source>
        <dbReference type="ARBA" id="ARBA00022619"/>
    </source>
</evidence>
<evidence type="ECO:0000256" key="3">
    <source>
        <dbReference type="ARBA" id="ARBA00008976"/>
    </source>
</evidence>
<evidence type="ECO:0000259" key="13">
    <source>
        <dbReference type="Pfam" id="PF00925"/>
    </source>
</evidence>
<comment type="function">
    <text evidence="10 12">Catalyzes the conversion of GTP to 2,5-diamino-6-ribosylamino-4(3H)-pyrimidinone 5'-phosphate (DARP), formate and pyrophosphate.</text>
</comment>
<protein>
    <recommendedName>
        <fullName evidence="12">GTP cyclohydrolase-2</fullName>
        <ecNumber evidence="12">3.5.4.25</ecNumber>
    </recommendedName>
    <alternativeName>
        <fullName evidence="12">GTP cyclohydrolase II</fullName>
    </alternativeName>
</protein>
<evidence type="ECO:0000256" key="11">
    <source>
        <dbReference type="ARBA" id="ARBA00049295"/>
    </source>
</evidence>
<dbReference type="Proteomes" id="UP000566324">
    <property type="component" value="Unassembled WGS sequence"/>
</dbReference>